<keyword evidence="2 5" id="KW-0812">Transmembrane</keyword>
<feature type="transmembrane region" description="Helical" evidence="5">
    <location>
        <begin position="129"/>
        <end position="148"/>
    </location>
</feature>
<comment type="caution">
    <text evidence="7">The sequence shown here is derived from an EMBL/GenBank/DDBJ whole genome shotgun (WGS) entry which is preliminary data.</text>
</comment>
<dbReference type="PROSITE" id="PS50850">
    <property type="entry name" value="MFS"/>
    <property type="match status" value="1"/>
</dbReference>
<feature type="transmembrane region" description="Helical" evidence="5">
    <location>
        <begin position="72"/>
        <end position="90"/>
    </location>
</feature>
<dbReference type="Gene3D" id="1.20.1250.20">
    <property type="entry name" value="MFS general substrate transporter like domains"/>
    <property type="match status" value="1"/>
</dbReference>
<dbReference type="InterPro" id="IPR011701">
    <property type="entry name" value="MFS"/>
</dbReference>
<name>A0ABP4TAM8_9ACTN</name>
<dbReference type="PANTHER" id="PTHR42910">
    <property type="entry name" value="TRANSPORTER SCO4007-RELATED"/>
    <property type="match status" value="1"/>
</dbReference>
<organism evidence="7 8">
    <name type="scientific">Fodinicola feengrottensis</name>
    <dbReference type="NCBI Taxonomy" id="435914"/>
    <lineage>
        <taxon>Bacteria</taxon>
        <taxon>Bacillati</taxon>
        <taxon>Actinomycetota</taxon>
        <taxon>Actinomycetes</taxon>
        <taxon>Mycobacteriales</taxon>
        <taxon>Fodinicola</taxon>
    </lineage>
</organism>
<dbReference type="InterPro" id="IPR036259">
    <property type="entry name" value="MFS_trans_sf"/>
</dbReference>
<comment type="subcellular location">
    <subcellularLocation>
        <location evidence="1">Cell membrane</location>
        <topology evidence="1">Multi-pass membrane protein</topology>
    </subcellularLocation>
</comment>
<feature type="domain" description="Major facilitator superfamily (MFS) profile" evidence="6">
    <location>
        <begin position="6"/>
        <end position="380"/>
    </location>
</feature>
<reference evidence="8" key="1">
    <citation type="journal article" date="2019" name="Int. J. Syst. Evol. Microbiol.">
        <title>The Global Catalogue of Microorganisms (GCM) 10K type strain sequencing project: providing services to taxonomists for standard genome sequencing and annotation.</title>
        <authorList>
            <consortium name="The Broad Institute Genomics Platform"/>
            <consortium name="The Broad Institute Genome Sequencing Center for Infectious Disease"/>
            <person name="Wu L."/>
            <person name="Ma J."/>
        </authorList>
    </citation>
    <scope>NUCLEOTIDE SEQUENCE [LARGE SCALE GENOMIC DNA]</scope>
    <source>
        <strain evidence="8">JCM 14718</strain>
    </source>
</reference>
<evidence type="ECO:0000256" key="3">
    <source>
        <dbReference type="ARBA" id="ARBA00022989"/>
    </source>
</evidence>
<dbReference type="PANTHER" id="PTHR42910:SF1">
    <property type="entry name" value="MAJOR FACILITATOR SUPERFAMILY (MFS) PROFILE DOMAIN-CONTAINING PROTEIN"/>
    <property type="match status" value="1"/>
</dbReference>
<keyword evidence="3 5" id="KW-1133">Transmembrane helix</keyword>
<evidence type="ECO:0000256" key="1">
    <source>
        <dbReference type="ARBA" id="ARBA00004651"/>
    </source>
</evidence>
<evidence type="ECO:0000256" key="4">
    <source>
        <dbReference type="ARBA" id="ARBA00023136"/>
    </source>
</evidence>
<feature type="transmembrane region" description="Helical" evidence="5">
    <location>
        <begin position="293"/>
        <end position="311"/>
    </location>
</feature>
<keyword evidence="8" id="KW-1185">Reference proteome</keyword>
<feature type="transmembrane region" description="Helical" evidence="5">
    <location>
        <begin position="355"/>
        <end position="377"/>
    </location>
</feature>
<dbReference type="Proteomes" id="UP001500618">
    <property type="component" value="Unassembled WGS sequence"/>
</dbReference>
<accession>A0ABP4TAM8</accession>
<dbReference type="InterPro" id="IPR020846">
    <property type="entry name" value="MFS_dom"/>
</dbReference>
<dbReference type="CDD" id="cd17324">
    <property type="entry name" value="MFS_NepI_like"/>
    <property type="match status" value="1"/>
</dbReference>
<evidence type="ECO:0000313" key="8">
    <source>
        <dbReference type="Proteomes" id="UP001500618"/>
    </source>
</evidence>
<keyword evidence="4 5" id="KW-0472">Membrane</keyword>
<feature type="transmembrane region" description="Helical" evidence="5">
    <location>
        <begin position="96"/>
        <end position="117"/>
    </location>
</feature>
<protein>
    <submittedName>
        <fullName evidence="7">MFS transporter</fullName>
    </submittedName>
</protein>
<proteinExistence type="predicted"/>
<feature type="transmembrane region" description="Helical" evidence="5">
    <location>
        <begin position="237"/>
        <end position="256"/>
    </location>
</feature>
<sequence length="380" mass="38895">MLSRSVTSLLAVAGGVAVANVYFAQPLLVTMGRDFGMGRAVLGLVVTITQIGYGVGLFLVVPLGDLVDARRLAVVQLVLLAAALVIVGTAGAGGVLLAALAAVGLLAVVVQTLVAYAASLAEPARRGRVVGSVTSGVVIGILLARVVSGAVADLAGWRSVYLLSAALTVAVMVALYRVLPPSHRPLAEVSYRQLLGSMVTLFLRERVFRTRATLALLIFAAFNTLWSAVALPLSEMSLSHSAIGAFGLAGVAGAVAAGPAGRLNDRGYARWTTGGALVLLVLCWLPIALTRQSLWALAVGALLLDLAVQAVHVTNQSLIFGLRPDAGSRVVGGYMVFYSIGSGLGAIASTTVYSLAGWGGVCILGAAFSAAALVVWLPSR</sequence>
<gene>
    <name evidence="7" type="ORF">GCM10009765_38000</name>
</gene>
<feature type="transmembrane region" description="Helical" evidence="5">
    <location>
        <begin position="35"/>
        <end position="60"/>
    </location>
</feature>
<evidence type="ECO:0000256" key="2">
    <source>
        <dbReference type="ARBA" id="ARBA00022692"/>
    </source>
</evidence>
<evidence type="ECO:0000256" key="5">
    <source>
        <dbReference type="SAM" id="Phobius"/>
    </source>
</evidence>
<evidence type="ECO:0000259" key="6">
    <source>
        <dbReference type="PROSITE" id="PS50850"/>
    </source>
</evidence>
<dbReference type="SUPFAM" id="SSF103473">
    <property type="entry name" value="MFS general substrate transporter"/>
    <property type="match status" value="1"/>
</dbReference>
<evidence type="ECO:0000313" key="7">
    <source>
        <dbReference type="EMBL" id="GAA1685068.1"/>
    </source>
</evidence>
<feature type="transmembrane region" description="Helical" evidence="5">
    <location>
        <begin position="212"/>
        <end position="231"/>
    </location>
</feature>
<dbReference type="EMBL" id="BAAANY010000013">
    <property type="protein sequence ID" value="GAA1685068.1"/>
    <property type="molecule type" value="Genomic_DNA"/>
</dbReference>
<feature type="transmembrane region" description="Helical" evidence="5">
    <location>
        <begin position="268"/>
        <end position="287"/>
    </location>
</feature>
<dbReference type="Pfam" id="PF07690">
    <property type="entry name" value="MFS_1"/>
    <property type="match status" value="1"/>
</dbReference>
<feature type="transmembrane region" description="Helical" evidence="5">
    <location>
        <begin position="160"/>
        <end position="179"/>
    </location>
</feature>
<feature type="transmembrane region" description="Helical" evidence="5">
    <location>
        <begin position="331"/>
        <end position="349"/>
    </location>
</feature>